<dbReference type="AlphaFoldDB" id="A0A7R9AHG5"/>
<dbReference type="EMBL" id="CAJPEV010008382">
    <property type="protein sequence ID" value="CAG0905250.1"/>
    <property type="molecule type" value="Genomic_DNA"/>
</dbReference>
<dbReference type="Proteomes" id="UP000677054">
    <property type="component" value="Unassembled WGS sequence"/>
</dbReference>
<reference evidence="3" key="1">
    <citation type="submission" date="2020-11" db="EMBL/GenBank/DDBJ databases">
        <authorList>
            <person name="Tran Van P."/>
        </authorList>
    </citation>
    <scope>NUCLEOTIDE SEQUENCE</scope>
</reference>
<feature type="signal peptide" evidence="2">
    <location>
        <begin position="1"/>
        <end position="19"/>
    </location>
</feature>
<evidence type="ECO:0000313" key="4">
    <source>
        <dbReference type="Proteomes" id="UP000677054"/>
    </source>
</evidence>
<evidence type="ECO:0000256" key="1">
    <source>
        <dbReference type="ARBA" id="ARBA00022729"/>
    </source>
</evidence>
<proteinExistence type="predicted"/>
<dbReference type="SUPFAM" id="SSF69318">
    <property type="entry name" value="Integrin alpha N-terminal domain"/>
    <property type="match status" value="1"/>
</dbReference>
<dbReference type="EMBL" id="LR907900">
    <property type="protein sequence ID" value="CAD7254223.1"/>
    <property type="molecule type" value="Genomic_DNA"/>
</dbReference>
<dbReference type="InterPro" id="IPR013517">
    <property type="entry name" value="FG-GAP"/>
</dbReference>
<sequence length="426" mass="48064">MFSLLPWVIVSLCATRGNGGDVTPHLFQGQSYALAAFGDFNADKFTDLFVLSDDGKTVEILYAVPDDEINMFKRSGVKCSYEFQITSVVPGDFNGDFHLDLLITKVQEGMLSHAYILWGDKKDLNCSLYGPIVLHDEPLVMDYNGDMIPDLFSQSPDGNRTFWVFSEHMNFTNQTLPGGSDLPNLRFPSSHAFVDLNADTYPDLFVTSGSDKEWQFEEYHSVNGVFEHQTPYEPPSSLVHVGQSAFGDVGRNGTINHLLPACLDEHCRQSTVFLYYNDIWHDLKLNCTRGTEQWGFAYRPGRSYIDTITIRLGDYSLDGHVDFLATLENKDNPGITKVVLFEHVQCESCFLKASFVPQWDELDRYEGAVMGTFFDLNENGRLDIILVKQLPPDTQNFSLVLHQNEVKTKYFLKASVGSGICNRRSS</sequence>
<keyword evidence="1 2" id="KW-0732">Signal</keyword>
<keyword evidence="4" id="KW-1185">Reference proteome</keyword>
<name>A0A7R9AHG5_9CRUS</name>
<dbReference type="Gene3D" id="2.130.10.130">
    <property type="entry name" value="Integrin alpha, N-terminal"/>
    <property type="match status" value="2"/>
</dbReference>
<dbReference type="GO" id="GO:0005886">
    <property type="term" value="C:plasma membrane"/>
    <property type="evidence" value="ECO:0007669"/>
    <property type="project" value="TreeGrafter"/>
</dbReference>
<dbReference type="InterPro" id="IPR028994">
    <property type="entry name" value="Integrin_alpha_N"/>
</dbReference>
<organism evidence="3">
    <name type="scientific">Darwinula stevensoni</name>
    <dbReference type="NCBI Taxonomy" id="69355"/>
    <lineage>
        <taxon>Eukaryota</taxon>
        <taxon>Metazoa</taxon>
        <taxon>Ecdysozoa</taxon>
        <taxon>Arthropoda</taxon>
        <taxon>Crustacea</taxon>
        <taxon>Oligostraca</taxon>
        <taxon>Ostracoda</taxon>
        <taxon>Podocopa</taxon>
        <taxon>Podocopida</taxon>
        <taxon>Darwinulocopina</taxon>
        <taxon>Darwinuloidea</taxon>
        <taxon>Darwinulidae</taxon>
        <taxon>Darwinula</taxon>
    </lineage>
</organism>
<gene>
    <name evidence="3" type="ORF">DSTB1V02_LOCUS13969</name>
</gene>
<dbReference type="InterPro" id="IPR024881">
    <property type="entry name" value="Tip"/>
</dbReference>
<dbReference type="OrthoDB" id="10250728at2759"/>
<dbReference type="Pfam" id="PF13517">
    <property type="entry name" value="FG-GAP_3"/>
    <property type="match status" value="1"/>
</dbReference>
<dbReference type="PANTHER" id="PTHR13412:SF0">
    <property type="entry name" value="T-CELL IMMUNOMODULATORY PROTEIN"/>
    <property type="match status" value="1"/>
</dbReference>
<evidence type="ECO:0000256" key="2">
    <source>
        <dbReference type="SAM" id="SignalP"/>
    </source>
</evidence>
<accession>A0A7R9AHG5</accession>
<feature type="non-terminal residue" evidence="3">
    <location>
        <position position="426"/>
    </location>
</feature>
<evidence type="ECO:0000313" key="3">
    <source>
        <dbReference type="EMBL" id="CAD7254223.1"/>
    </source>
</evidence>
<dbReference type="PANTHER" id="PTHR13412">
    <property type="entry name" value="T-CELL IMMUNOMODULATORY PROTEIN HOMOLOG"/>
    <property type="match status" value="1"/>
</dbReference>
<feature type="chain" id="PRO_5036209963" description="T-cell immunomodulatory protein" evidence="2">
    <location>
        <begin position="20"/>
        <end position="426"/>
    </location>
</feature>
<protein>
    <recommendedName>
        <fullName evidence="5">T-cell immunomodulatory protein</fullName>
    </recommendedName>
</protein>
<evidence type="ECO:0008006" key="5">
    <source>
        <dbReference type="Google" id="ProtNLM"/>
    </source>
</evidence>